<dbReference type="InParanoid" id="A0A0C3GSZ6"/>
<dbReference type="AlphaFoldDB" id="A0A0C3GSZ6"/>
<keyword evidence="2" id="KW-1185">Reference proteome</keyword>
<reference evidence="2" key="2">
    <citation type="submission" date="2015-01" db="EMBL/GenBank/DDBJ databases">
        <title>Evolutionary Origins and Diversification of the Mycorrhizal Mutualists.</title>
        <authorList>
            <consortium name="DOE Joint Genome Institute"/>
            <consortium name="Mycorrhizal Genomics Consortium"/>
            <person name="Kohler A."/>
            <person name="Kuo A."/>
            <person name="Nagy L.G."/>
            <person name="Floudas D."/>
            <person name="Copeland A."/>
            <person name="Barry K.W."/>
            <person name="Cichocki N."/>
            <person name="Veneault-Fourrey C."/>
            <person name="LaButti K."/>
            <person name="Lindquist E.A."/>
            <person name="Lipzen A."/>
            <person name="Lundell T."/>
            <person name="Morin E."/>
            <person name="Murat C."/>
            <person name="Riley R."/>
            <person name="Ohm R."/>
            <person name="Sun H."/>
            <person name="Tunlid A."/>
            <person name="Henrissat B."/>
            <person name="Grigoriev I.V."/>
            <person name="Hibbett D.S."/>
            <person name="Martin F."/>
        </authorList>
    </citation>
    <scope>NUCLEOTIDE SEQUENCE [LARGE SCALE GENOMIC DNA]</scope>
    <source>
        <strain evidence="2">Zn</strain>
    </source>
</reference>
<accession>A0A0C3GSZ6</accession>
<dbReference type="HOGENOM" id="CLU_2705473_0_0_1"/>
<reference evidence="1 2" key="1">
    <citation type="submission" date="2014-04" db="EMBL/GenBank/DDBJ databases">
        <authorList>
            <consortium name="DOE Joint Genome Institute"/>
            <person name="Kuo A."/>
            <person name="Martino E."/>
            <person name="Perotto S."/>
            <person name="Kohler A."/>
            <person name="Nagy L.G."/>
            <person name="Floudas D."/>
            <person name="Copeland A."/>
            <person name="Barry K.W."/>
            <person name="Cichocki N."/>
            <person name="Veneault-Fourrey C."/>
            <person name="LaButti K."/>
            <person name="Lindquist E.A."/>
            <person name="Lipzen A."/>
            <person name="Lundell T."/>
            <person name="Morin E."/>
            <person name="Murat C."/>
            <person name="Sun H."/>
            <person name="Tunlid A."/>
            <person name="Henrissat B."/>
            <person name="Grigoriev I.V."/>
            <person name="Hibbett D.S."/>
            <person name="Martin F."/>
            <person name="Nordberg H.P."/>
            <person name="Cantor M.N."/>
            <person name="Hua S.X."/>
        </authorList>
    </citation>
    <scope>NUCLEOTIDE SEQUENCE [LARGE SCALE GENOMIC DNA]</scope>
    <source>
        <strain evidence="1 2">Zn</strain>
    </source>
</reference>
<dbReference type="EMBL" id="KN832890">
    <property type="protein sequence ID" value="KIM94504.1"/>
    <property type="molecule type" value="Genomic_DNA"/>
</dbReference>
<organism evidence="1 2">
    <name type="scientific">Oidiodendron maius (strain Zn)</name>
    <dbReference type="NCBI Taxonomy" id="913774"/>
    <lineage>
        <taxon>Eukaryota</taxon>
        <taxon>Fungi</taxon>
        <taxon>Dikarya</taxon>
        <taxon>Ascomycota</taxon>
        <taxon>Pezizomycotina</taxon>
        <taxon>Leotiomycetes</taxon>
        <taxon>Leotiomycetes incertae sedis</taxon>
        <taxon>Myxotrichaceae</taxon>
        <taxon>Oidiodendron</taxon>
    </lineage>
</organism>
<proteinExistence type="predicted"/>
<sequence length="73" mass="8088">MTSILCARRSSRSSISKVWTSIPELTSGQTIWTIPPVYGSDYLPTAQHTHKSNCCTHLDLSLRETVCVRGLPV</sequence>
<gene>
    <name evidence="1" type="ORF">OIDMADRAFT_21429</name>
</gene>
<name>A0A0C3GSZ6_OIDMZ</name>
<dbReference type="Proteomes" id="UP000054321">
    <property type="component" value="Unassembled WGS sequence"/>
</dbReference>
<protein>
    <submittedName>
        <fullName evidence="1">Uncharacterized protein</fullName>
    </submittedName>
</protein>
<evidence type="ECO:0000313" key="2">
    <source>
        <dbReference type="Proteomes" id="UP000054321"/>
    </source>
</evidence>
<evidence type="ECO:0000313" key="1">
    <source>
        <dbReference type="EMBL" id="KIM94504.1"/>
    </source>
</evidence>